<proteinExistence type="predicted"/>
<dbReference type="EMBL" id="BPVZ01000014">
    <property type="protein sequence ID" value="GKU99772.1"/>
    <property type="molecule type" value="Genomic_DNA"/>
</dbReference>
<name>A0AAV5IN39_9ROSI</name>
<keyword evidence="2" id="KW-1185">Reference proteome</keyword>
<organism evidence="1 2">
    <name type="scientific">Rubroshorea leprosula</name>
    <dbReference type="NCBI Taxonomy" id="152421"/>
    <lineage>
        <taxon>Eukaryota</taxon>
        <taxon>Viridiplantae</taxon>
        <taxon>Streptophyta</taxon>
        <taxon>Embryophyta</taxon>
        <taxon>Tracheophyta</taxon>
        <taxon>Spermatophyta</taxon>
        <taxon>Magnoliopsida</taxon>
        <taxon>eudicotyledons</taxon>
        <taxon>Gunneridae</taxon>
        <taxon>Pentapetalae</taxon>
        <taxon>rosids</taxon>
        <taxon>malvids</taxon>
        <taxon>Malvales</taxon>
        <taxon>Dipterocarpaceae</taxon>
        <taxon>Rubroshorea</taxon>
    </lineage>
</organism>
<comment type="caution">
    <text evidence="1">The sequence shown here is derived from an EMBL/GenBank/DDBJ whole genome shotgun (WGS) entry which is preliminary data.</text>
</comment>
<reference evidence="1 2" key="1">
    <citation type="journal article" date="2021" name="Commun. Biol.">
        <title>The genome of Shorea leprosula (Dipterocarpaceae) highlights the ecological relevance of drought in aseasonal tropical rainforests.</title>
        <authorList>
            <person name="Ng K.K.S."/>
            <person name="Kobayashi M.J."/>
            <person name="Fawcett J.A."/>
            <person name="Hatakeyama M."/>
            <person name="Paape T."/>
            <person name="Ng C.H."/>
            <person name="Ang C.C."/>
            <person name="Tnah L.H."/>
            <person name="Lee C.T."/>
            <person name="Nishiyama T."/>
            <person name="Sese J."/>
            <person name="O'Brien M.J."/>
            <person name="Copetti D."/>
            <person name="Mohd Noor M.I."/>
            <person name="Ong R.C."/>
            <person name="Putra M."/>
            <person name="Sireger I.Z."/>
            <person name="Indrioko S."/>
            <person name="Kosugi Y."/>
            <person name="Izuno A."/>
            <person name="Isagi Y."/>
            <person name="Lee S.L."/>
            <person name="Shimizu K.K."/>
        </authorList>
    </citation>
    <scope>NUCLEOTIDE SEQUENCE [LARGE SCALE GENOMIC DNA]</scope>
    <source>
        <strain evidence="1">214</strain>
    </source>
</reference>
<evidence type="ECO:0000313" key="1">
    <source>
        <dbReference type="EMBL" id="GKU99772.1"/>
    </source>
</evidence>
<protein>
    <submittedName>
        <fullName evidence="1">Uncharacterized protein</fullName>
    </submittedName>
</protein>
<dbReference type="Proteomes" id="UP001054252">
    <property type="component" value="Unassembled WGS sequence"/>
</dbReference>
<dbReference type="AlphaFoldDB" id="A0AAV5IN39"/>
<sequence>MLGFLPRESPALAAGLLPNLHSGFACWIYDCGMLSSEPCAFVGPSHEWMAFVAPRIWVLGRDNLPIPKLGW</sequence>
<gene>
    <name evidence="1" type="ORF">SLEP1_g12567</name>
</gene>
<evidence type="ECO:0000313" key="2">
    <source>
        <dbReference type="Proteomes" id="UP001054252"/>
    </source>
</evidence>
<accession>A0AAV5IN39</accession>
<dbReference type="PROSITE" id="PS51257">
    <property type="entry name" value="PROKAR_LIPOPROTEIN"/>
    <property type="match status" value="1"/>
</dbReference>